<dbReference type="EMBL" id="JAAFYZ010000117">
    <property type="protein sequence ID" value="MBS2550859.1"/>
    <property type="molecule type" value="Genomic_DNA"/>
</dbReference>
<evidence type="ECO:0000313" key="3">
    <source>
        <dbReference type="Proteomes" id="UP000730482"/>
    </source>
</evidence>
<accession>A0ABS5KY19</accession>
<dbReference type="RefSeq" id="WP_212014521.1">
    <property type="nucleotide sequence ID" value="NZ_JAAFYZ010000117.1"/>
</dbReference>
<gene>
    <name evidence="2" type="ORF">KGQ19_28700</name>
</gene>
<organism evidence="2 3">
    <name type="scientific">Catenulispora pinistramenti</name>
    <dbReference type="NCBI Taxonomy" id="2705254"/>
    <lineage>
        <taxon>Bacteria</taxon>
        <taxon>Bacillati</taxon>
        <taxon>Actinomycetota</taxon>
        <taxon>Actinomycetes</taxon>
        <taxon>Catenulisporales</taxon>
        <taxon>Catenulisporaceae</taxon>
        <taxon>Catenulispora</taxon>
    </lineage>
</organism>
<evidence type="ECO:0000256" key="1">
    <source>
        <dbReference type="SAM" id="SignalP"/>
    </source>
</evidence>
<dbReference type="Proteomes" id="UP000730482">
    <property type="component" value="Unassembled WGS sequence"/>
</dbReference>
<name>A0ABS5KY19_9ACTN</name>
<keyword evidence="3" id="KW-1185">Reference proteome</keyword>
<reference evidence="2 3" key="1">
    <citation type="submission" date="2020-02" db="EMBL/GenBank/DDBJ databases">
        <title>Acidophilic actinobacteria isolated from forest soil.</title>
        <authorList>
            <person name="Golinska P."/>
        </authorList>
    </citation>
    <scope>NUCLEOTIDE SEQUENCE [LARGE SCALE GENOMIC DNA]</scope>
    <source>
        <strain evidence="2 3">NL8</strain>
    </source>
</reference>
<feature type="signal peptide" evidence="1">
    <location>
        <begin position="1"/>
        <end position="27"/>
    </location>
</feature>
<proteinExistence type="predicted"/>
<sequence length="83" mass="8171">MRKLATFAALTLCAGTTVIGGAAAANAAVNIGIDDPSAGTTPTTVSPMANTPEFASTWCGAPWLWTSPDGGSCGTQVNDAAAK</sequence>
<feature type="chain" id="PRO_5046071781" evidence="1">
    <location>
        <begin position="28"/>
        <end position="83"/>
    </location>
</feature>
<comment type="caution">
    <text evidence="2">The sequence shown here is derived from an EMBL/GenBank/DDBJ whole genome shotgun (WGS) entry which is preliminary data.</text>
</comment>
<evidence type="ECO:0000313" key="2">
    <source>
        <dbReference type="EMBL" id="MBS2550859.1"/>
    </source>
</evidence>
<protein>
    <submittedName>
        <fullName evidence="2">Uncharacterized protein</fullName>
    </submittedName>
</protein>
<keyword evidence="1" id="KW-0732">Signal</keyword>